<evidence type="ECO:0000259" key="5">
    <source>
        <dbReference type="PROSITE" id="PS50102"/>
    </source>
</evidence>
<dbReference type="CDD" id="cd00590">
    <property type="entry name" value="RRM_SF"/>
    <property type="match status" value="1"/>
</dbReference>
<dbReference type="Pfam" id="PF00076">
    <property type="entry name" value="RRM_1"/>
    <property type="match status" value="2"/>
</dbReference>
<keyword evidence="3" id="KW-0175">Coiled coil</keyword>
<reference evidence="7" key="1">
    <citation type="submission" date="2016-11" db="UniProtKB">
        <authorList>
            <consortium name="WormBaseParasite"/>
        </authorList>
    </citation>
    <scope>IDENTIFICATION</scope>
</reference>
<accession>A0A1I7YG94</accession>
<evidence type="ECO:0000313" key="6">
    <source>
        <dbReference type="Proteomes" id="UP000095287"/>
    </source>
</evidence>
<proteinExistence type="predicted"/>
<dbReference type="InterPro" id="IPR012677">
    <property type="entry name" value="Nucleotide-bd_a/b_plait_sf"/>
</dbReference>
<feature type="domain" description="RRM" evidence="5">
    <location>
        <begin position="84"/>
        <end position="162"/>
    </location>
</feature>
<dbReference type="GO" id="GO:0005634">
    <property type="term" value="C:nucleus"/>
    <property type="evidence" value="ECO:0007669"/>
    <property type="project" value="TreeGrafter"/>
</dbReference>
<evidence type="ECO:0000256" key="2">
    <source>
        <dbReference type="PROSITE-ProRule" id="PRU00176"/>
    </source>
</evidence>
<dbReference type="PROSITE" id="PS50102">
    <property type="entry name" value="RRM"/>
    <property type="match status" value="2"/>
</dbReference>
<feature type="coiled-coil region" evidence="3">
    <location>
        <begin position="48"/>
        <end position="82"/>
    </location>
</feature>
<feature type="region of interest" description="Disordered" evidence="4">
    <location>
        <begin position="1"/>
        <end position="33"/>
    </location>
</feature>
<evidence type="ECO:0000256" key="1">
    <source>
        <dbReference type="ARBA" id="ARBA00022884"/>
    </source>
</evidence>
<evidence type="ECO:0000256" key="3">
    <source>
        <dbReference type="SAM" id="Coils"/>
    </source>
</evidence>
<keyword evidence="6" id="KW-1185">Reference proteome</keyword>
<dbReference type="InterPro" id="IPR035979">
    <property type="entry name" value="RBD_domain_sf"/>
</dbReference>
<dbReference type="AlphaFoldDB" id="A0A1I7YG94"/>
<dbReference type="PANTHER" id="PTHR48025">
    <property type="entry name" value="OS02G0815200 PROTEIN"/>
    <property type="match status" value="1"/>
</dbReference>
<evidence type="ECO:0000313" key="7">
    <source>
        <dbReference type="WBParaSite" id="L893_g16001.t1"/>
    </source>
</evidence>
<dbReference type="SMART" id="SM00360">
    <property type="entry name" value="RRM"/>
    <property type="match status" value="2"/>
</dbReference>
<keyword evidence="1 2" id="KW-0694">RNA-binding</keyword>
<evidence type="ECO:0000256" key="4">
    <source>
        <dbReference type="SAM" id="MobiDB-lite"/>
    </source>
</evidence>
<feature type="domain" description="RRM" evidence="5">
    <location>
        <begin position="172"/>
        <end position="248"/>
    </location>
</feature>
<protein>
    <submittedName>
        <fullName evidence="7">RRM domain-containing protein</fullName>
    </submittedName>
</protein>
<dbReference type="GO" id="GO:0003729">
    <property type="term" value="F:mRNA binding"/>
    <property type="evidence" value="ECO:0007669"/>
    <property type="project" value="TreeGrafter"/>
</dbReference>
<sequence>MPPYPGPPFLDGYPLGGPPQMGGEQNMGGPRPNAPFLMADPRETERTVEELTRAKERLTAELDSKERTIAELLEKCARMQVNEAELHVHNIHPDVTQAQILEKFSSIGQVSSTEISRDLSTPSSTASATVSFKHAEDAERAIDTLYGERMKGEPIRIFWSPDSERGRLNNLRRVFVMNLERDIDDDALRHHFEGFGPIVVARVVRSQDERCVGFGFVRFEGVGDADKAVAEMNKTVLLSKTIAVYRHK</sequence>
<organism evidence="6 7">
    <name type="scientific">Steinernema glaseri</name>
    <dbReference type="NCBI Taxonomy" id="37863"/>
    <lineage>
        <taxon>Eukaryota</taxon>
        <taxon>Metazoa</taxon>
        <taxon>Ecdysozoa</taxon>
        <taxon>Nematoda</taxon>
        <taxon>Chromadorea</taxon>
        <taxon>Rhabditida</taxon>
        <taxon>Tylenchina</taxon>
        <taxon>Panagrolaimomorpha</taxon>
        <taxon>Strongyloidoidea</taxon>
        <taxon>Steinernematidae</taxon>
        <taxon>Steinernema</taxon>
    </lineage>
</organism>
<dbReference type="SUPFAM" id="SSF54928">
    <property type="entry name" value="RNA-binding domain, RBD"/>
    <property type="match status" value="1"/>
</dbReference>
<dbReference type="Proteomes" id="UP000095287">
    <property type="component" value="Unplaced"/>
</dbReference>
<dbReference type="WBParaSite" id="L893_g16001.t1">
    <property type="protein sequence ID" value="L893_g16001.t1"/>
    <property type="gene ID" value="L893_g16001"/>
</dbReference>
<dbReference type="InterPro" id="IPR000504">
    <property type="entry name" value="RRM_dom"/>
</dbReference>
<dbReference type="InterPro" id="IPR050502">
    <property type="entry name" value="Euk_RNA-bind_prot"/>
</dbReference>
<dbReference type="PANTHER" id="PTHR48025:SF1">
    <property type="entry name" value="RRM DOMAIN-CONTAINING PROTEIN"/>
    <property type="match status" value="1"/>
</dbReference>
<name>A0A1I7YG94_9BILA</name>
<dbReference type="Gene3D" id="3.30.70.330">
    <property type="match status" value="2"/>
</dbReference>